<evidence type="ECO:0000313" key="3">
    <source>
        <dbReference type="Proteomes" id="UP000292452"/>
    </source>
</evidence>
<name>A0A4V2JHZ1_STRKA</name>
<gene>
    <name evidence="2" type="ORF">EYS09_27625</name>
</gene>
<dbReference type="AlphaFoldDB" id="A0A4V2JHZ1"/>
<feature type="transmembrane region" description="Helical" evidence="1">
    <location>
        <begin position="173"/>
        <end position="190"/>
    </location>
</feature>
<dbReference type="EMBL" id="SIXH01000330">
    <property type="protein sequence ID" value="TBO56501.1"/>
    <property type="molecule type" value="Genomic_DNA"/>
</dbReference>
<keyword evidence="3" id="KW-1185">Reference proteome</keyword>
<dbReference type="RefSeq" id="WP_131125272.1">
    <property type="nucleotide sequence ID" value="NZ_SIXH01000330.1"/>
</dbReference>
<keyword evidence="1" id="KW-0472">Membrane</keyword>
<accession>A0A4V2JHZ1</accession>
<feature type="transmembrane region" description="Helical" evidence="1">
    <location>
        <begin position="21"/>
        <end position="38"/>
    </location>
</feature>
<reference evidence="2 3" key="1">
    <citation type="submission" date="2019-02" db="EMBL/GenBank/DDBJ databases">
        <title>Draft Genome Sequence of Streptomyces sp. AM-2504, identified by 16S rRNA comparative analysis as a Streptomyces Kasugaensis strain.</title>
        <authorList>
            <person name="Napolioni V."/>
            <person name="Giuliodori A.M."/>
            <person name="Spurio R."/>
            <person name="Fabbretti A."/>
        </authorList>
    </citation>
    <scope>NUCLEOTIDE SEQUENCE [LARGE SCALE GENOMIC DNA]</scope>
    <source>
        <strain evidence="2 3">AM-2504</strain>
    </source>
</reference>
<proteinExistence type="predicted"/>
<feature type="transmembrane region" description="Helical" evidence="1">
    <location>
        <begin position="58"/>
        <end position="79"/>
    </location>
</feature>
<comment type="caution">
    <text evidence="2">The sequence shown here is derived from an EMBL/GenBank/DDBJ whole genome shotgun (WGS) entry which is preliminary data.</text>
</comment>
<dbReference type="Proteomes" id="UP000292452">
    <property type="component" value="Unassembled WGS sequence"/>
</dbReference>
<organism evidence="2 3">
    <name type="scientific">Streptomyces kasugaensis</name>
    <dbReference type="NCBI Taxonomy" id="1946"/>
    <lineage>
        <taxon>Bacteria</taxon>
        <taxon>Bacillati</taxon>
        <taxon>Actinomycetota</taxon>
        <taxon>Actinomycetes</taxon>
        <taxon>Kitasatosporales</taxon>
        <taxon>Streptomycetaceae</taxon>
        <taxon>Streptomyces</taxon>
    </lineage>
</organism>
<sequence>MTTVFRALRAEGRKLLTLPSARLAIALGVLLPAGLAALNARSPHWPGGVDAGFTELGMGGAIGAIVLGVVAVSSEYTTGGEESAATRQIAATLTATPARLVALAAKLTAVGLLALAIAAAAVVATFTAVHLVRGEPAAAVTAGRVLGVQVYLLCTAWLALAVTVLTRNGVVPMAMMVANVSLVSVTYLLSKVTDAAHYFPDVAGPHMFLRDVATGAHFAPVTAGLVMVAWVAAVLAPAAVVFCRRDA</sequence>
<keyword evidence="1" id="KW-1133">Transmembrane helix</keyword>
<keyword evidence="1" id="KW-0812">Transmembrane</keyword>
<evidence type="ECO:0000256" key="1">
    <source>
        <dbReference type="SAM" id="Phobius"/>
    </source>
</evidence>
<evidence type="ECO:0000313" key="2">
    <source>
        <dbReference type="EMBL" id="TBO56501.1"/>
    </source>
</evidence>
<feature type="transmembrane region" description="Helical" evidence="1">
    <location>
        <begin position="218"/>
        <end position="243"/>
    </location>
</feature>
<protein>
    <submittedName>
        <fullName evidence="2">ABC transporter permease</fullName>
    </submittedName>
</protein>
<feature type="transmembrane region" description="Helical" evidence="1">
    <location>
        <begin position="146"/>
        <end position="166"/>
    </location>
</feature>
<feature type="transmembrane region" description="Helical" evidence="1">
    <location>
        <begin position="100"/>
        <end position="126"/>
    </location>
</feature>